<dbReference type="RefSeq" id="XP_022753614.1">
    <property type="nucleotide sequence ID" value="XM_022897879.1"/>
</dbReference>
<accession>A0A6P5ZLD0</accession>
<protein>
    <submittedName>
        <fullName evidence="3">Uncharacterized protein LOC111301884</fullName>
    </submittedName>
</protein>
<evidence type="ECO:0000313" key="3">
    <source>
        <dbReference type="RefSeq" id="XP_022753614.1"/>
    </source>
</evidence>
<gene>
    <name evidence="3" type="primary">LOC111301884</name>
</gene>
<keyword evidence="2" id="KW-1185">Reference proteome</keyword>
<dbReference type="OrthoDB" id="1932391at2759"/>
<evidence type="ECO:0000313" key="2">
    <source>
        <dbReference type="Proteomes" id="UP000515121"/>
    </source>
</evidence>
<dbReference type="AlphaFoldDB" id="A0A6P5ZLD0"/>
<dbReference type="GeneID" id="111301884"/>
<reference evidence="3" key="1">
    <citation type="submission" date="2025-08" db="UniProtKB">
        <authorList>
            <consortium name="RefSeq"/>
        </authorList>
    </citation>
    <scope>IDENTIFICATION</scope>
    <source>
        <tissue evidence="3">Fruit stalk</tissue>
    </source>
</reference>
<name>A0A6P5ZLD0_DURZI</name>
<sequence>MFLVPLYSLFQIEETHTLIIFQPRLHQIKKAMEERQEPKPPKINLRGKKLSVTEINLEEIKRHPTVHVSPRGPGNSTKPSGARWNCLCSPTTHAGSFRCRQHRLGGMTRGGSVGSKLSLLANSKSHPIISDSLQAQ</sequence>
<dbReference type="PANTHER" id="PTHR33132:SF145">
    <property type="entry name" value="OS04G0403900 PROTEIN"/>
    <property type="match status" value="1"/>
</dbReference>
<evidence type="ECO:0000256" key="1">
    <source>
        <dbReference type="SAM" id="MobiDB-lite"/>
    </source>
</evidence>
<proteinExistence type="predicted"/>
<feature type="region of interest" description="Disordered" evidence="1">
    <location>
        <begin position="61"/>
        <end position="83"/>
    </location>
</feature>
<organism evidence="2 3">
    <name type="scientific">Durio zibethinus</name>
    <name type="common">Durian</name>
    <dbReference type="NCBI Taxonomy" id="66656"/>
    <lineage>
        <taxon>Eukaryota</taxon>
        <taxon>Viridiplantae</taxon>
        <taxon>Streptophyta</taxon>
        <taxon>Embryophyta</taxon>
        <taxon>Tracheophyta</taxon>
        <taxon>Spermatophyta</taxon>
        <taxon>Magnoliopsida</taxon>
        <taxon>eudicotyledons</taxon>
        <taxon>Gunneridae</taxon>
        <taxon>Pentapetalae</taxon>
        <taxon>rosids</taxon>
        <taxon>malvids</taxon>
        <taxon>Malvales</taxon>
        <taxon>Malvaceae</taxon>
        <taxon>Helicteroideae</taxon>
        <taxon>Durio</taxon>
    </lineage>
</organism>
<dbReference type="PANTHER" id="PTHR33132">
    <property type="entry name" value="OSJNBB0118P14.9 PROTEIN"/>
    <property type="match status" value="1"/>
</dbReference>
<dbReference type="Proteomes" id="UP000515121">
    <property type="component" value="Unplaced"/>
</dbReference>
<dbReference type="KEGG" id="dzi:111301884"/>